<name>A0AAD7A475_9AGAR</name>
<keyword evidence="5" id="KW-0560">Oxidoreductase</keyword>
<proteinExistence type="inferred from homology"/>
<dbReference type="InterPro" id="IPR036188">
    <property type="entry name" value="FAD/NAD-bd_sf"/>
</dbReference>
<gene>
    <name evidence="7" type="ORF">DFH08DRAFT_864581</name>
</gene>
<keyword evidence="6" id="KW-0472">Membrane</keyword>
<keyword evidence="3" id="KW-0274">FAD</keyword>
<dbReference type="GO" id="GO:0004499">
    <property type="term" value="F:N,N-dimethylaniline monooxygenase activity"/>
    <property type="evidence" value="ECO:0007669"/>
    <property type="project" value="InterPro"/>
</dbReference>
<dbReference type="Gene3D" id="3.50.50.60">
    <property type="entry name" value="FAD/NAD(P)-binding domain"/>
    <property type="match status" value="1"/>
</dbReference>
<sequence>MKVVVIGAGPSGLVACKSLLEAASTDFPFDPIVLEQEADIGGTFRYRSYQNATLVSSKQLTSFSDFRLPFEHPDHLTLEEYVDYLRAYCKNFGITERIHLQTKVVSVSRNPDGGHIVSYVKKTPSGEWESTLHTINAAYVALCTGLHVIPSIPVVPGLEHVLNPENHASGTTPSAYHSVEYKSRTQLAGRRVMILGTGETGMDLAYEAAKAGAKEVVLCSRSGFLSFPKALNDFEIFGFGFKKTDKAGVPIDSLITNLAETAYVHPWVASTHIRWFVSDFVIKRLMWFLTGTQAGCNQWVGELEPERLGRAYVFLNKSHKAMPYINRPYKSRPAILEYMSRYIDPPEDMPPHTDFTVDLAPFPSHFLPNGRAVFPSSKRKDAIRMQKRDVRPDLVIYATGYRQEFSFLDKDGEYPTPGDADVRNVVRTGDESIAFIGFVRPGVGAIPPISEMQTFFWISLLKGQVKRPLPPPHYHLLVKDTARIKYGVDHSAYMSTLAKDIGAAPGLWQLWWEHGTHVTVCYCFGAAFTTFYRLVGPYASPLAPHISKTELWDTVTRRGLLGNLIMGLIPMVFYLAVSALALGLELALTLGGLMRV</sequence>
<evidence type="ECO:0000256" key="3">
    <source>
        <dbReference type="ARBA" id="ARBA00022827"/>
    </source>
</evidence>
<dbReference type="GO" id="GO:0050661">
    <property type="term" value="F:NADP binding"/>
    <property type="evidence" value="ECO:0007669"/>
    <property type="project" value="InterPro"/>
</dbReference>
<feature type="transmembrane region" description="Helical" evidence="6">
    <location>
        <begin position="564"/>
        <end position="588"/>
    </location>
</feature>
<dbReference type="PIRSF" id="PIRSF000332">
    <property type="entry name" value="FMO"/>
    <property type="match status" value="1"/>
</dbReference>
<dbReference type="PANTHER" id="PTHR23023">
    <property type="entry name" value="DIMETHYLANILINE MONOOXYGENASE"/>
    <property type="match status" value="1"/>
</dbReference>
<dbReference type="SUPFAM" id="SSF51905">
    <property type="entry name" value="FAD/NAD(P)-binding domain"/>
    <property type="match status" value="2"/>
</dbReference>
<keyword evidence="6" id="KW-0812">Transmembrane</keyword>
<organism evidence="7 8">
    <name type="scientific">Mycena albidolilacea</name>
    <dbReference type="NCBI Taxonomy" id="1033008"/>
    <lineage>
        <taxon>Eukaryota</taxon>
        <taxon>Fungi</taxon>
        <taxon>Dikarya</taxon>
        <taxon>Basidiomycota</taxon>
        <taxon>Agaricomycotina</taxon>
        <taxon>Agaricomycetes</taxon>
        <taxon>Agaricomycetidae</taxon>
        <taxon>Agaricales</taxon>
        <taxon>Marasmiineae</taxon>
        <taxon>Mycenaceae</taxon>
        <taxon>Mycena</taxon>
    </lineage>
</organism>
<keyword evidence="2" id="KW-0285">Flavoprotein</keyword>
<dbReference type="InterPro" id="IPR020946">
    <property type="entry name" value="Flavin_mOase-like"/>
</dbReference>
<keyword evidence="8" id="KW-1185">Reference proteome</keyword>
<evidence type="ECO:0000256" key="5">
    <source>
        <dbReference type="ARBA" id="ARBA00023002"/>
    </source>
</evidence>
<dbReference type="Pfam" id="PF00743">
    <property type="entry name" value="FMO-like"/>
    <property type="match status" value="2"/>
</dbReference>
<evidence type="ECO:0000256" key="1">
    <source>
        <dbReference type="ARBA" id="ARBA00009183"/>
    </source>
</evidence>
<evidence type="ECO:0000313" key="8">
    <source>
        <dbReference type="Proteomes" id="UP001218218"/>
    </source>
</evidence>
<keyword evidence="6" id="KW-1133">Transmembrane helix</keyword>
<dbReference type="PRINTS" id="PR00370">
    <property type="entry name" value="FMOXYGENASE"/>
</dbReference>
<evidence type="ECO:0000313" key="7">
    <source>
        <dbReference type="EMBL" id="KAJ7349159.1"/>
    </source>
</evidence>
<dbReference type="PROSITE" id="PS51257">
    <property type="entry name" value="PROKAR_LIPOPROTEIN"/>
    <property type="match status" value="1"/>
</dbReference>
<dbReference type="Proteomes" id="UP001218218">
    <property type="component" value="Unassembled WGS sequence"/>
</dbReference>
<comment type="similarity">
    <text evidence="1">Belongs to the FMO family.</text>
</comment>
<comment type="caution">
    <text evidence="7">The sequence shown here is derived from an EMBL/GenBank/DDBJ whole genome shotgun (WGS) entry which is preliminary data.</text>
</comment>
<dbReference type="InterPro" id="IPR050346">
    <property type="entry name" value="FMO-like"/>
</dbReference>
<accession>A0AAD7A475</accession>
<protein>
    <submittedName>
        <fullName evidence="7">FAD/NAD(P)-binding domain-containing protein</fullName>
    </submittedName>
</protein>
<evidence type="ECO:0000256" key="6">
    <source>
        <dbReference type="SAM" id="Phobius"/>
    </source>
</evidence>
<dbReference type="EMBL" id="JARIHO010000016">
    <property type="protein sequence ID" value="KAJ7349159.1"/>
    <property type="molecule type" value="Genomic_DNA"/>
</dbReference>
<dbReference type="AlphaFoldDB" id="A0AAD7A475"/>
<dbReference type="GO" id="GO:0050660">
    <property type="term" value="F:flavin adenine dinucleotide binding"/>
    <property type="evidence" value="ECO:0007669"/>
    <property type="project" value="InterPro"/>
</dbReference>
<evidence type="ECO:0000256" key="4">
    <source>
        <dbReference type="ARBA" id="ARBA00022857"/>
    </source>
</evidence>
<evidence type="ECO:0000256" key="2">
    <source>
        <dbReference type="ARBA" id="ARBA00022630"/>
    </source>
</evidence>
<keyword evidence="4" id="KW-0521">NADP</keyword>
<reference evidence="7" key="1">
    <citation type="submission" date="2023-03" db="EMBL/GenBank/DDBJ databases">
        <title>Massive genome expansion in bonnet fungi (Mycena s.s.) driven by repeated elements and novel gene families across ecological guilds.</title>
        <authorList>
            <consortium name="Lawrence Berkeley National Laboratory"/>
            <person name="Harder C.B."/>
            <person name="Miyauchi S."/>
            <person name="Viragh M."/>
            <person name="Kuo A."/>
            <person name="Thoen E."/>
            <person name="Andreopoulos B."/>
            <person name="Lu D."/>
            <person name="Skrede I."/>
            <person name="Drula E."/>
            <person name="Henrissat B."/>
            <person name="Morin E."/>
            <person name="Kohler A."/>
            <person name="Barry K."/>
            <person name="LaButti K."/>
            <person name="Morin E."/>
            <person name="Salamov A."/>
            <person name="Lipzen A."/>
            <person name="Mereny Z."/>
            <person name="Hegedus B."/>
            <person name="Baldrian P."/>
            <person name="Stursova M."/>
            <person name="Weitz H."/>
            <person name="Taylor A."/>
            <person name="Grigoriev I.V."/>
            <person name="Nagy L.G."/>
            <person name="Martin F."/>
            <person name="Kauserud H."/>
        </authorList>
    </citation>
    <scope>NUCLEOTIDE SEQUENCE</scope>
    <source>
        <strain evidence="7">CBHHK002</strain>
    </source>
</reference>
<dbReference type="InterPro" id="IPR000960">
    <property type="entry name" value="Flavin_mOase"/>
</dbReference>